<reference evidence="3 4" key="1">
    <citation type="submission" date="2018-08" db="EMBL/GenBank/DDBJ databases">
        <title>Actinomadura jelena sp. nov., a novel Actinomycete isolated from soil in Chad.</title>
        <authorList>
            <person name="Shi L."/>
        </authorList>
    </citation>
    <scope>NUCLEOTIDE SEQUENCE [LARGE SCALE GENOMIC DNA]</scope>
    <source>
        <strain evidence="3 4">NEAU-G17</strain>
    </source>
</reference>
<keyword evidence="4" id="KW-1185">Reference proteome</keyword>
<protein>
    <submittedName>
        <fullName evidence="3">DUF4115 domain-containing protein</fullName>
    </submittedName>
</protein>
<dbReference type="AlphaFoldDB" id="A0A372JEF6"/>
<sequence length="254" mass="26770">MSIGETLARERERAGLTITQVSLRTRIRESVVRGMEHDDFTACGGNFYARGHIRSVARVIGIDPEPLVQQFDEAHGGAPQPASATASVFEADQQVPLRGRRSPNWTAAMAVALVLVIGYGVFQVLSRGGGEHHTAQQVAGTPVGAGTAAPDPTPASPTPSATPHKGVQIKLKARRSTWVQVRGDKGRPLFAGVVQEGDSKHWSAHKVIRIVVGDGGGVRLTVNGQDIGKAGKTGRVVTLKFTPSDPKPEDAGSA</sequence>
<gene>
    <name evidence="3" type="ORF">DZF91_27915</name>
</gene>
<dbReference type="InterPro" id="IPR050400">
    <property type="entry name" value="Bact_Cytoskel_RodZ"/>
</dbReference>
<dbReference type="RefSeq" id="WP_117360113.1">
    <property type="nucleotide sequence ID" value="NZ_QURH01000812.1"/>
</dbReference>
<organism evidence="3 4">
    <name type="scientific">Actinomadura logoneensis</name>
    <dbReference type="NCBI Taxonomy" id="2293572"/>
    <lineage>
        <taxon>Bacteria</taxon>
        <taxon>Bacillati</taxon>
        <taxon>Actinomycetota</taxon>
        <taxon>Actinomycetes</taxon>
        <taxon>Streptosporangiales</taxon>
        <taxon>Thermomonosporaceae</taxon>
        <taxon>Actinomadura</taxon>
    </lineage>
</organism>
<accession>A0A372JEF6</accession>
<dbReference type="EMBL" id="QURH01000812">
    <property type="protein sequence ID" value="RFU38397.1"/>
    <property type="molecule type" value="Genomic_DNA"/>
</dbReference>
<feature type="compositionally biased region" description="Low complexity" evidence="1">
    <location>
        <begin position="138"/>
        <end position="150"/>
    </location>
</feature>
<dbReference type="OrthoDB" id="5243487at2"/>
<evidence type="ECO:0000256" key="1">
    <source>
        <dbReference type="SAM" id="MobiDB-lite"/>
    </source>
</evidence>
<dbReference type="Pfam" id="PF13413">
    <property type="entry name" value="HTH_25"/>
    <property type="match status" value="1"/>
</dbReference>
<dbReference type="InterPro" id="IPR025194">
    <property type="entry name" value="RodZ-like_C"/>
</dbReference>
<dbReference type="Proteomes" id="UP000261811">
    <property type="component" value="Unassembled WGS sequence"/>
</dbReference>
<dbReference type="PANTHER" id="PTHR34475:SF1">
    <property type="entry name" value="CYTOSKELETON PROTEIN RODZ"/>
    <property type="match status" value="1"/>
</dbReference>
<dbReference type="PANTHER" id="PTHR34475">
    <property type="match status" value="1"/>
</dbReference>
<evidence type="ECO:0000313" key="4">
    <source>
        <dbReference type="Proteomes" id="UP000261811"/>
    </source>
</evidence>
<dbReference type="InterPro" id="IPR010982">
    <property type="entry name" value="Lambda_DNA-bd_dom_sf"/>
</dbReference>
<evidence type="ECO:0000259" key="2">
    <source>
        <dbReference type="Pfam" id="PF13464"/>
    </source>
</evidence>
<dbReference type="GO" id="GO:0003677">
    <property type="term" value="F:DNA binding"/>
    <property type="evidence" value="ECO:0007669"/>
    <property type="project" value="InterPro"/>
</dbReference>
<evidence type="ECO:0000313" key="3">
    <source>
        <dbReference type="EMBL" id="RFU38397.1"/>
    </source>
</evidence>
<dbReference type="Gene3D" id="1.10.260.40">
    <property type="entry name" value="lambda repressor-like DNA-binding domains"/>
    <property type="match status" value="1"/>
</dbReference>
<proteinExistence type="predicted"/>
<comment type="caution">
    <text evidence="3">The sequence shown here is derived from an EMBL/GenBank/DDBJ whole genome shotgun (WGS) entry which is preliminary data.</text>
</comment>
<dbReference type="InterPro" id="IPR001387">
    <property type="entry name" value="Cro/C1-type_HTH"/>
</dbReference>
<feature type="region of interest" description="Disordered" evidence="1">
    <location>
        <begin position="133"/>
        <end position="167"/>
    </location>
</feature>
<feature type="domain" description="Cytoskeleton protein RodZ-like C-terminal" evidence="2">
    <location>
        <begin position="171"/>
        <end position="239"/>
    </location>
</feature>
<dbReference type="Pfam" id="PF13464">
    <property type="entry name" value="RodZ_C"/>
    <property type="match status" value="1"/>
</dbReference>
<name>A0A372JEF6_9ACTN</name>
<dbReference type="CDD" id="cd00093">
    <property type="entry name" value="HTH_XRE"/>
    <property type="match status" value="1"/>
</dbReference>